<dbReference type="GO" id="GO:0031966">
    <property type="term" value="C:mitochondrial membrane"/>
    <property type="evidence" value="ECO:0007669"/>
    <property type="project" value="UniProtKB-SubCell"/>
</dbReference>
<dbReference type="Pfam" id="PF00895">
    <property type="entry name" value="ATP-synt_8"/>
    <property type="match status" value="1"/>
</dbReference>
<dbReference type="EMBL" id="KT809406">
    <property type="protein sequence ID" value="ALN96889.1"/>
    <property type="molecule type" value="Genomic_DNA"/>
</dbReference>
<dbReference type="AlphaFoldDB" id="A0A0S2GKW2"/>
<comment type="subcellular location">
    <subcellularLocation>
        <location evidence="1 12">Mitochondrion membrane</location>
        <topology evidence="1 12">Single-pass membrane protein</topology>
    </subcellularLocation>
</comment>
<dbReference type="InterPro" id="IPR050635">
    <property type="entry name" value="ATPase_protein_8"/>
</dbReference>
<evidence type="ECO:0000313" key="13">
    <source>
        <dbReference type="EMBL" id="ALN96889.1"/>
    </source>
</evidence>
<evidence type="ECO:0000256" key="2">
    <source>
        <dbReference type="ARBA" id="ARBA00008892"/>
    </source>
</evidence>
<evidence type="ECO:0000256" key="10">
    <source>
        <dbReference type="ARBA" id="ARBA00023136"/>
    </source>
</evidence>
<keyword evidence="10" id="KW-0472">Membrane</keyword>
<keyword evidence="11" id="KW-0066">ATP synthesis</keyword>
<organism evidence="13">
    <name type="scientific">Chaetura pelagica</name>
    <name type="common">Chimney swift</name>
    <name type="synonym">Hirundo pelagica</name>
    <dbReference type="NCBI Taxonomy" id="8897"/>
    <lineage>
        <taxon>Eukaryota</taxon>
        <taxon>Metazoa</taxon>
        <taxon>Chordata</taxon>
        <taxon>Craniata</taxon>
        <taxon>Vertebrata</taxon>
        <taxon>Euteleostomi</taxon>
        <taxon>Archelosauria</taxon>
        <taxon>Archosauria</taxon>
        <taxon>Dinosauria</taxon>
        <taxon>Saurischia</taxon>
        <taxon>Theropoda</taxon>
        <taxon>Coelurosauria</taxon>
        <taxon>Aves</taxon>
        <taxon>Neognathae</taxon>
        <taxon>Neoaves</taxon>
        <taxon>Strisores</taxon>
        <taxon>Apodiformes</taxon>
        <taxon>Apodidae</taxon>
        <taxon>Apodinae</taxon>
        <taxon>Chaetura</taxon>
    </lineage>
</organism>
<evidence type="ECO:0000256" key="1">
    <source>
        <dbReference type="ARBA" id="ARBA00004304"/>
    </source>
</evidence>
<evidence type="ECO:0000256" key="7">
    <source>
        <dbReference type="ARBA" id="ARBA00022989"/>
    </source>
</evidence>
<evidence type="ECO:0000256" key="9">
    <source>
        <dbReference type="ARBA" id="ARBA00023128"/>
    </source>
</evidence>
<keyword evidence="5 12" id="KW-0812">Transmembrane</keyword>
<keyword evidence="9 12" id="KW-0496">Mitochondrion</keyword>
<geneLocation type="mitochondrion" evidence="13"/>
<keyword evidence="6 12" id="KW-0375">Hydrogen ion transport</keyword>
<dbReference type="CTD" id="4509"/>
<evidence type="ECO:0000256" key="11">
    <source>
        <dbReference type="ARBA" id="ARBA00023310"/>
    </source>
</evidence>
<dbReference type="RefSeq" id="YP_009183986.1">
    <property type="nucleotide sequence ID" value="NC_028545.1"/>
</dbReference>
<keyword evidence="8 12" id="KW-0406">Ion transport</keyword>
<evidence type="ECO:0000256" key="6">
    <source>
        <dbReference type="ARBA" id="ARBA00022781"/>
    </source>
</evidence>
<comment type="similarity">
    <text evidence="2 12">Belongs to the ATPase protein 8 family.</text>
</comment>
<dbReference type="GO" id="GO:0015078">
    <property type="term" value="F:proton transmembrane transporter activity"/>
    <property type="evidence" value="ECO:0007669"/>
    <property type="project" value="InterPro"/>
</dbReference>
<dbReference type="EMBL" id="MN356123">
    <property type="protein sequence ID" value="QOD97230.1"/>
    <property type="molecule type" value="Genomic_DNA"/>
</dbReference>
<proteinExistence type="inferred from homology"/>
<evidence type="ECO:0000256" key="8">
    <source>
        <dbReference type="ARBA" id="ARBA00023065"/>
    </source>
</evidence>
<keyword evidence="7" id="KW-1133">Transmembrane helix</keyword>
<keyword evidence="4 12" id="KW-0138">CF(0)</keyword>
<reference evidence="13" key="1">
    <citation type="submission" date="2015-09" db="EMBL/GenBank/DDBJ databases">
        <title>Complete mitochondrial genome of the chimney swift, Chaetura pelagica (Chaetura,Apodidae).</title>
        <authorList>
            <person name="Xu X."/>
        </authorList>
    </citation>
    <scope>NUCLEOTIDE SEQUENCE</scope>
</reference>
<dbReference type="GO" id="GO:0015986">
    <property type="term" value="P:proton motive force-driven ATP synthesis"/>
    <property type="evidence" value="ECO:0007669"/>
    <property type="project" value="InterPro"/>
</dbReference>
<evidence type="ECO:0000256" key="4">
    <source>
        <dbReference type="ARBA" id="ARBA00022547"/>
    </source>
</evidence>
<sequence length="55" mass="6517">MPQLNPNPWFFIMLLSWLTFSLIIQPKLLSFTPTNLPSNKTTTHTKTTPWTWPWT</sequence>
<dbReference type="PANTHER" id="PTHR39937:SF1">
    <property type="entry name" value="ATP SYNTHASE PROTEIN 8"/>
    <property type="match status" value="1"/>
</dbReference>
<name>A0A0S2GKW2_CHAPE</name>
<dbReference type="PANTHER" id="PTHR39937">
    <property type="entry name" value="ATP SYNTHASE PROTEIN 8"/>
    <property type="match status" value="1"/>
</dbReference>
<dbReference type="GeneID" id="26408624"/>
<dbReference type="InterPro" id="IPR001421">
    <property type="entry name" value="ATP8_metazoa"/>
</dbReference>
<dbReference type="GO" id="GO:0045259">
    <property type="term" value="C:proton-transporting ATP synthase complex"/>
    <property type="evidence" value="ECO:0007669"/>
    <property type="project" value="UniProtKB-KW"/>
</dbReference>
<reference evidence="14" key="2">
    <citation type="submission" date="2019-08" db="EMBL/GenBank/DDBJ databases">
        <title>Densely sampling genomes across the diversity of birds increases power of comparative genomics analyses.</title>
        <authorList>
            <consortium name="B10K project Consortium"/>
            <person name="Feng S."/>
            <person name="Stiller J."/>
            <person name="Andreu-Sanchez S."/>
            <person name="Margaryan A."/>
            <person name="Chen W."/>
            <person name="Paten B."/>
            <person name="Zhang G."/>
        </authorList>
    </citation>
    <scope>NUCLEOTIDE SEQUENCE</scope>
</reference>
<accession>A0A0S2GKW2</accession>
<keyword evidence="3 12" id="KW-0813">Transport</keyword>
<gene>
    <name evidence="13" type="primary">ATP8</name>
</gene>
<evidence type="ECO:0000313" key="14">
    <source>
        <dbReference type="EMBL" id="QOD97230.1"/>
    </source>
</evidence>
<evidence type="ECO:0000256" key="3">
    <source>
        <dbReference type="ARBA" id="ARBA00022448"/>
    </source>
</evidence>
<evidence type="ECO:0000256" key="5">
    <source>
        <dbReference type="ARBA" id="ARBA00022692"/>
    </source>
</evidence>
<evidence type="ECO:0000256" key="12">
    <source>
        <dbReference type="RuleBase" id="RU003661"/>
    </source>
</evidence>
<protein>
    <recommendedName>
        <fullName evidence="12">ATP synthase complex subunit 8</fullName>
    </recommendedName>
</protein>